<proteinExistence type="predicted"/>
<evidence type="ECO:0000313" key="2">
    <source>
        <dbReference type="EMBL" id="SMD41732.1"/>
    </source>
</evidence>
<name>A0A1W2GZA0_9BACT</name>
<dbReference type="Pfam" id="PF03446">
    <property type="entry name" value="NAD_binding_2"/>
    <property type="match status" value="1"/>
</dbReference>
<dbReference type="InterPro" id="IPR051783">
    <property type="entry name" value="NAD(P)-dependent_oxidoreduct"/>
</dbReference>
<reference evidence="3" key="1">
    <citation type="submission" date="2017-04" db="EMBL/GenBank/DDBJ databases">
        <authorList>
            <person name="Varghese N."/>
            <person name="Submissions S."/>
        </authorList>
    </citation>
    <scope>NUCLEOTIDE SEQUENCE [LARGE SCALE GENOMIC DNA]</scope>
    <source>
        <strain evidence="3">DSM 16537</strain>
    </source>
</reference>
<evidence type="ECO:0000313" key="3">
    <source>
        <dbReference type="Proteomes" id="UP000192333"/>
    </source>
</evidence>
<dbReference type="GO" id="GO:0004029">
    <property type="term" value="F:aldehyde dehydrogenase (NAD+) activity"/>
    <property type="evidence" value="ECO:0007669"/>
    <property type="project" value="TreeGrafter"/>
</dbReference>
<sequence length="271" mass="30465">MTSVSIIGLGWLGLPLAISLKDKGFEVKGSTTSQEKTNELNSKGISTFMLKLLPHPEGRAFLKLFESDILFVNIPPRSRTMPESFHPEQIKFIKSMAVQAGVKKIIYISSTSVYPDLNRELDEGFLLNKENTGNTSLFQAENILLHDRNYDLTIIRFGGLLGVDRIPGKYFSGKSNVVGDSPVNYIHRDDAVGISSWVIENNLWNEIFNGVAPNHPNRKLVYEKNAIDLGFPPPTDYAPVGKSQWKQISSQKIQSTGYQFQIPDPLDFWYL</sequence>
<protein>
    <submittedName>
        <fullName evidence="2">Nucleoside-diphosphate-sugar epimerase</fullName>
    </submittedName>
</protein>
<dbReference type="GO" id="GO:0005737">
    <property type="term" value="C:cytoplasm"/>
    <property type="evidence" value="ECO:0007669"/>
    <property type="project" value="TreeGrafter"/>
</dbReference>
<dbReference type="Gene3D" id="3.40.50.720">
    <property type="entry name" value="NAD(P)-binding Rossmann-like Domain"/>
    <property type="match status" value="1"/>
</dbReference>
<dbReference type="STRING" id="758820.SAMN00777080_0262"/>
<dbReference type="PANTHER" id="PTHR48079">
    <property type="entry name" value="PROTEIN YEEZ"/>
    <property type="match status" value="1"/>
</dbReference>
<dbReference type="InterPro" id="IPR006115">
    <property type="entry name" value="6PGDH_NADP-bd"/>
</dbReference>
<dbReference type="EMBL" id="LT838813">
    <property type="protein sequence ID" value="SMD41732.1"/>
    <property type="molecule type" value="Genomic_DNA"/>
</dbReference>
<dbReference type="RefSeq" id="WP_084118595.1">
    <property type="nucleotide sequence ID" value="NZ_LT838813.1"/>
</dbReference>
<dbReference type="PANTHER" id="PTHR48079:SF6">
    <property type="entry name" value="NAD(P)-BINDING DOMAIN-CONTAINING PROTEIN-RELATED"/>
    <property type="match status" value="1"/>
</dbReference>
<dbReference type="GO" id="GO:0050661">
    <property type="term" value="F:NADP binding"/>
    <property type="evidence" value="ECO:0007669"/>
    <property type="project" value="InterPro"/>
</dbReference>
<dbReference type="SUPFAM" id="SSF51735">
    <property type="entry name" value="NAD(P)-binding Rossmann-fold domains"/>
    <property type="match status" value="1"/>
</dbReference>
<keyword evidence="3" id="KW-1185">Reference proteome</keyword>
<dbReference type="AlphaFoldDB" id="A0A1W2GZA0"/>
<gene>
    <name evidence="2" type="ORF">SAMN00777080_0262</name>
</gene>
<evidence type="ECO:0000259" key="1">
    <source>
        <dbReference type="Pfam" id="PF03446"/>
    </source>
</evidence>
<dbReference type="OrthoDB" id="751203at2"/>
<feature type="domain" description="6-phosphogluconate dehydrogenase NADP-binding" evidence="1">
    <location>
        <begin position="4"/>
        <end position="46"/>
    </location>
</feature>
<dbReference type="Proteomes" id="UP000192333">
    <property type="component" value="Chromosome I"/>
</dbReference>
<accession>A0A1W2GZA0</accession>
<organism evidence="2 3">
    <name type="scientific">Aquiflexum balticum DSM 16537</name>
    <dbReference type="NCBI Taxonomy" id="758820"/>
    <lineage>
        <taxon>Bacteria</taxon>
        <taxon>Pseudomonadati</taxon>
        <taxon>Bacteroidota</taxon>
        <taxon>Cytophagia</taxon>
        <taxon>Cytophagales</taxon>
        <taxon>Cyclobacteriaceae</taxon>
        <taxon>Aquiflexum</taxon>
    </lineage>
</organism>
<dbReference type="InterPro" id="IPR036291">
    <property type="entry name" value="NAD(P)-bd_dom_sf"/>
</dbReference>